<dbReference type="InterPro" id="IPR036097">
    <property type="entry name" value="HisK_dim/P_sf"/>
</dbReference>
<evidence type="ECO:0000256" key="8">
    <source>
        <dbReference type="ARBA" id="ARBA00022777"/>
    </source>
</evidence>
<evidence type="ECO:0000256" key="2">
    <source>
        <dbReference type="ARBA" id="ARBA00001968"/>
    </source>
</evidence>
<evidence type="ECO:0000256" key="5">
    <source>
        <dbReference type="ARBA" id="ARBA00022553"/>
    </source>
</evidence>
<dbReference type="CDD" id="cd00082">
    <property type="entry name" value="HisKA"/>
    <property type="match status" value="1"/>
</dbReference>
<dbReference type="PRINTS" id="PR00344">
    <property type="entry name" value="BCTRLSENSOR"/>
</dbReference>
<dbReference type="InterPro" id="IPR005467">
    <property type="entry name" value="His_kinase_dom"/>
</dbReference>
<dbReference type="PANTHER" id="PTHR45436:SF5">
    <property type="entry name" value="SENSOR HISTIDINE KINASE TRCS"/>
    <property type="match status" value="1"/>
</dbReference>
<dbReference type="Proteomes" id="UP000307768">
    <property type="component" value="Unassembled WGS sequence"/>
</dbReference>
<feature type="domain" description="HAMP" evidence="14">
    <location>
        <begin position="193"/>
        <end position="247"/>
    </location>
</feature>
<evidence type="ECO:0000256" key="6">
    <source>
        <dbReference type="ARBA" id="ARBA00022679"/>
    </source>
</evidence>
<proteinExistence type="predicted"/>
<comment type="caution">
    <text evidence="15">The sequence shown here is derived from an EMBL/GenBank/DDBJ whole genome shotgun (WGS) entry which is preliminary data.</text>
</comment>
<keyword evidence="10" id="KW-0902">Two-component regulatory system</keyword>
<keyword evidence="7 12" id="KW-0812">Transmembrane</keyword>
<evidence type="ECO:0000256" key="4">
    <source>
        <dbReference type="ARBA" id="ARBA00012438"/>
    </source>
</evidence>
<dbReference type="InterPro" id="IPR004358">
    <property type="entry name" value="Sig_transdc_His_kin-like_C"/>
</dbReference>
<dbReference type="Pfam" id="PF00672">
    <property type="entry name" value="HAMP"/>
    <property type="match status" value="1"/>
</dbReference>
<dbReference type="InterPro" id="IPR003660">
    <property type="entry name" value="HAMP_dom"/>
</dbReference>
<evidence type="ECO:0000256" key="12">
    <source>
        <dbReference type="SAM" id="Phobius"/>
    </source>
</evidence>
<dbReference type="EMBL" id="VDFQ02000001">
    <property type="protein sequence ID" value="KAA1425289.1"/>
    <property type="molecule type" value="Genomic_DNA"/>
</dbReference>
<dbReference type="InterPro" id="IPR003661">
    <property type="entry name" value="HisK_dim/P_dom"/>
</dbReference>
<comment type="subcellular location">
    <subcellularLocation>
        <location evidence="3">Cell membrane</location>
    </subcellularLocation>
</comment>
<organism evidence="15 16">
    <name type="scientific">Mumia zhuanghuii</name>
    <dbReference type="NCBI Taxonomy" id="2585211"/>
    <lineage>
        <taxon>Bacteria</taxon>
        <taxon>Bacillati</taxon>
        <taxon>Actinomycetota</taxon>
        <taxon>Actinomycetes</taxon>
        <taxon>Propionibacteriales</taxon>
        <taxon>Nocardioidaceae</taxon>
        <taxon>Mumia</taxon>
    </lineage>
</organism>
<evidence type="ECO:0000256" key="3">
    <source>
        <dbReference type="ARBA" id="ARBA00004236"/>
    </source>
</evidence>
<dbReference type="SMART" id="SM00387">
    <property type="entry name" value="HATPase_c"/>
    <property type="match status" value="1"/>
</dbReference>
<dbReference type="GO" id="GO:0005509">
    <property type="term" value="F:calcium ion binding"/>
    <property type="evidence" value="ECO:0007669"/>
    <property type="project" value="UniProtKB-ARBA"/>
</dbReference>
<dbReference type="InterPro" id="IPR050428">
    <property type="entry name" value="TCS_sensor_his_kinase"/>
</dbReference>
<dbReference type="PROSITE" id="PS50885">
    <property type="entry name" value="HAMP"/>
    <property type="match status" value="1"/>
</dbReference>
<keyword evidence="9 12" id="KW-1133">Transmembrane helix</keyword>
<accession>A0A5Q6S512</accession>
<reference evidence="15 16" key="1">
    <citation type="submission" date="2019-09" db="EMBL/GenBank/DDBJ databases">
        <title>Mumia zhuanghuii sp. nov. isolated from the intestinal contents of plateau pika (Ochotona curzoniae) in the Qinghai-Tibet plateau of China.</title>
        <authorList>
            <person name="Tian Z."/>
        </authorList>
    </citation>
    <scope>NUCLEOTIDE SEQUENCE [LARGE SCALE GENOMIC DNA]</scope>
    <source>
        <strain evidence="16">350</strain>
    </source>
</reference>
<protein>
    <recommendedName>
        <fullName evidence="4">histidine kinase</fullName>
        <ecNumber evidence="4">2.7.13.3</ecNumber>
    </recommendedName>
</protein>
<feature type="domain" description="Histidine kinase" evidence="13">
    <location>
        <begin position="269"/>
        <end position="484"/>
    </location>
</feature>
<dbReference type="InterPro" id="IPR036890">
    <property type="entry name" value="HATPase_C_sf"/>
</dbReference>
<evidence type="ECO:0000256" key="1">
    <source>
        <dbReference type="ARBA" id="ARBA00000085"/>
    </source>
</evidence>
<dbReference type="SUPFAM" id="SSF55874">
    <property type="entry name" value="ATPase domain of HSP90 chaperone/DNA topoisomerase II/histidine kinase"/>
    <property type="match status" value="1"/>
</dbReference>
<evidence type="ECO:0000259" key="14">
    <source>
        <dbReference type="PROSITE" id="PS50885"/>
    </source>
</evidence>
<dbReference type="Gene3D" id="1.10.287.130">
    <property type="match status" value="1"/>
</dbReference>
<dbReference type="SUPFAM" id="SSF47384">
    <property type="entry name" value="Homodimeric domain of signal transducing histidine kinase"/>
    <property type="match status" value="1"/>
</dbReference>
<dbReference type="GO" id="GO:0005886">
    <property type="term" value="C:plasma membrane"/>
    <property type="evidence" value="ECO:0007669"/>
    <property type="project" value="UniProtKB-SubCell"/>
</dbReference>
<dbReference type="EC" id="2.7.13.3" evidence="4"/>
<dbReference type="SMART" id="SM00304">
    <property type="entry name" value="HAMP"/>
    <property type="match status" value="1"/>
</dbReference>
<comment type="catalytic activity">
    <reaction evidence="1">
        <text>ATP + protein L-histidine = ADP + protein N-phospho-L-histidine.</text>
        <dbReference type="EC" id="2.7.13.3"/>
    </reaction>
</comment>
<evidence type="ECO:0000256" key="7">
    <source>
        <dbReference type="ARBA" id="ARBA00022692"/>
    </source>
</evidence>
<comment type="cofactor">
    <cofactor evidence="2">
        <name>a divalent metal cation</name>
        <dbReference type="ChEBI" id="CHEBI:60240"/>
    </cofactor>
</comment>
<dbReference type="PROSITE" id="PS50109">
    <property type="entry name" value="HIS_KIN"/>
    <property type="match status" value="1"/>
</dbReference>
<keyword evidence="11 12" id="KW-0472">Membrane</keyword>
<dbReference type="Gene3D" id="6.10.340.10">
    <property type="match status" value="1"/>
</dbReference>
<dbReference type="SUPFAM" id="SSF158472">
    <property type="entry name" value="HAMP domain-like"/>
    <property type="match status" value="1"/>
</dbReference>
<evidence type="ECO:0000256" key="9">
    <source>
        <dbReference type="ARBA" id="ARBA00022989"/>
    </source>
</evidence>
<dbReference type="OrthoDB" id="9786919at2"/>
<sequence length="484" mass="51876">MSATRQPSSVSGLIRRWRDQPLRVQLVVVLVAMVTIALVVSALATNVLLERTLTQRVDRQLTSEADRLANGPGPRPLEAAGRAGLPSQYVIQFFDDAGNASDPIADDRLDPADYPDLPSPDEVTLDEPLTVSSVDDGRQWRVVFTTTRDGLTAAVAVGLDDVSATLTQLRWIELAIAAVVLLALALVSSAVVRRSLRPLVEVEATAESIAAGDLTARVDTGLDPRTEVGALSASLDTMLGHIEDAVRNREEEARRAEESERRMRRFVADASHELRTPLTSIRGFAELYGQGAAADQATVDRFMGRIRQEADRMGVLVEDLLLLARLDQERPLLQDPVDLRELARDAAVDARAVQPDRVIVAPDAGAPVVVEGDEARLRQVLGNIVGNALAHTPVDAEVRIDVSIDGDDGVVAVSDAGPGLDPQQADHVFERFYRADEARSREDGGSGLGLAIVSALVAGHGGRVDLDTAPGEGATFTVRIPLAR</sequence>
<dbReference type="RefSeq" id="WP_149768464.1">
    <property type="nucleotide sequence ID" value="NZ_VDFQ02000001.1"/>
</dbReference>
<keyword evidence="5" id="KW-0597">Phosphoprotein</keyword>
<dbReference type="Pfam" id="PF00512">
    <property type="entry name" value="HisKA"/>
    <property type="match status" value="1"/>
</dbReference>
<dbReference type="InterPro" id="IPR003594">
    <property type="entry name" value="HATPase_dom"/>
</dbReference>
<feature type="transmembrane region" description="Helical" evidence="12">
    <location>
        <begin position="26"/>
        <end position="49"/>
    </location>
</feature>
<gene>
    <name evidence="15" type="ORF">FE697_005365</name>
</gene>
<dbReference type="CDD" id="cd06225">
    <property type="entry name" value="HAMP"/>
    <property type="match status" value="1"/>
</dbReference>
<dbReference type="FunFam" id="1.10.287.130:FF:000001">
    <property type="entry name" value="Two-component sensor histidine kinase"/>
    <property type="match status" value="1"/>
</dbReference>
<evidence type="ECO:0000259" key="13">
    <source>
        <dbReference type="PROSITE" id="PS50109"/>
    </source>
</evidence>
<dbReference type="PANTHER" id="PTHR45436">
    <property type="entry name" value="SENSOR HISTIDINE KINASE YKOH"/>
    <property type="match status" value="1"/>
</dbReference>
<dbReference type="SMART" id="SM00388">
    <property type="entry name" value="HisKA"/>
    <property type="match status" value="1"/>
</dbReference>
<keyword evidence="8" id="KW-0418">Kinase</keyword>
<dbReference type="CDD" id="cd00075">
    <property type="entry name" value="HATPase"/>
    <property type="match status" value="1"/>
</dbReference>
<dbReference type="Pfam" id="PF02518">
    <property type="entry name" value="HATPase_c"/>
    <property type="match status" value="1"/>
</dbReference>
<dbReference type="AlphaFoldDB" id="A0A5Q6S512"/>
<feature type="transmembrane region" description="Helical" evidence="12">
    <location>
        <begin position="171"/>
        <end position="192"/>
    </location>
</feature>
<evidence type="ECO:0000256" key="10">
    <source>
        <dbReference type="ARBA" id="ARBA00023012"/>
    </source>
</evidence>
<evidence type="ECO:0000256" key="11">
    <source>
        <dbReference type="ARBA" id="ARBA00023136"/>
    </source>
</evidence>
<name>A0A5Q6S512_9ACTN</name>
<evidence type="ECO:0000313" key="15">
    <source>
        <dbReference type="EMBL" id="KAA1425289.1"/>
    </source>
</evidence>
<dbReference type="Gene3D" id="3.30.565.10">
    <property type="entry name" value="Histidine kinase-like ATPase, C-terminal domain"/>
    <property type="match status" value="1"/>
</dbReference>
<dbReference type="GO" id="GO:0000155">
    <property type="term" value="F:phosphorelay sensor kinase activity"/>
    <property type="evidence" value="ECO:0007669"/>
    <property type="project" value="InterPro"/>
</dbReference>
<keyword evidence="6" id="KW-0808">Transferase</keyword>
<dbReference type="FunFam" id="3.30.565.10:FF:000006">
    <property type="entry name" value="Sensor histidine kinase WalK"/>
    <property type="match status" value="1"/>
</dbReference>
<evidence type="ECO:0000313" key="16">
    <source>
        <dbReference type="Proteomes" id="UP000307768"/>
    </source>
</evidence>